<sequence>MGAGQIGGIATLLDIDFNNAAGFYGEPAKVTEGQFIVYYLSHAMLFCLGAIIESHVVLTPAICVYGETYKFKIFAGTHSFVENSGIARQVQHLCIHKGYNHSMRWEGCSADNLALICLNKPFVFNKRETYTEFLLNRARYGVAISPENRIRDKSCRFYGWGSRRNGYLIPLLIHLYKMDVTILPTEDCAPIFNYGDKFLCIQQPKCKSEKHGALCPDDLGSTLICSGYVQGMMISRLIDRPCGIGFVDLSKYNRFLSCGVDDSRDVIDHDELMAFEFDHTSKMLHTPSMLTTPHDNITSPVP</sequence>
<name>A0A212EQ93_DANPL</name>
<keyword evidence="6" id="KW-1185">Reference proteome</keyword>
<dbReference type="GO" id="GO:0004252">
    <property type="term" value="F:serine-type endopeptidase activity"/>
    <property type="evidence" value="ECO:0007669"/>
    <property type="project" value="InterPro"/>
</dbReference>
<accession>A0A212EQ93</accession>
<dbReference type="eggNOG" id="ENOG502TCG5">
    <property type="taxonomic scope" value="Eukaryota"/>
</dbReference>
<dbReference type="InterPro" id="IPR050430">
    <property type="entry name" value="Peptidase_S1"/>
</dbReference>
<dbReference type="PANTHER" id="PTHR24276:SF98">
    <property type="entry name" value="FI18310P1-RELATED"/>
    <property type="match status" value="1"/>
</dbReference>
<dbReference type="InterPro" id="IPR001254">
    <property type="entry name" value="Trypsin_dom"/>
</dbReference>
<evidence type="ECO:0000313" key="5">
    <source>
        <dbReference type="EMBL" id="OWR43637.1"/>
    </source>
</evidence>
<keyword evidence="3" id="KW-0720">Serine protease</keyword>
<protein>
    <submittedName>
        <fullName evidence="5">Serine protease 27</fullName>
    </submittedName>
</protein>
<evidence type="ECO:0000313" key="6">
    <source>
        <dbReference type="Proteomes" id="UP000007151"/>
    </source>
</evidence>
<dbReference type="InterPro" id="IPR009003">
    <property type="entry name" value="Peptidase_S1_PA"/>
</dbReference>
<dbReference type="Proteomes" id="UP000007151">
    <property type="component" value="Unassembled WGS sequence"/>
</dbReference>
<dbReference type="KEGG" id="dpl:KGM_207388"/>
<dbReference type="AlphaFoldDB" id="A0A212EQ93"/>
<keyword evidence="2" id="KW-0378">Hydrolase</keyword>
<dbReference type="Pfam" id="PF00089">
    <property type="entry name" value="Trypsin"/>
    <property type="match status" value="1"/>
</dbReference>
<dbReference type="SMART" id="SM00020">
    <property type="entry name" value="Tryp_SPc"/>
    <property type="match status" value="1"/>
</dbReference>
<dbReference type="EMBL" id="AGBW02013301">
    <property type="protein sequence ID" value="OWR43637.1"/>
    <property type="molecule type" value="Genomic_DNA"/>
</dbReference>
<organism evidence="5 6">
    <name type="scientific">Danaus plexippus plexippus</name>
    <dbReference type="NCBI Taxonomy" id="278856"/>
    <lineage>
        <taxon>Eukaryota</taxon>
        <taxon>Metazoa</taxon>
        <taxon>Ecdysozoa</taxon>
        <taxon>Arthropoda</taxon>
        <taxon>Hexapoda</taxon>
        <taxon>Insecta</taxon>
        <taxon>Pterygota</taxon>
        <taxon>Neoptera</taxon>
        <taxon>Endopterygota</taxon>
        <taxon>Lepidoptera</taxon>
        <taxon>Glossata</taxon>
        <taxon>Ditrysia</taxon>
        <taxon>Papilionoidea</taxon>
        <taxon>Nymphalidae</taxon>
        <taxon>Danainae</taxon>
        <taxon>Danaini</taxon>
        <taxon>Danaina</taxon>
        <taxon>Danaus</taxon>
        <taxon>Danaus</taxon>
    </lineage>
</organism>
<reference evidence="5 6" key="1">
    <citation type="journal article" date="2011" name="Cell">
        <title>The monarch butterfly genome yields insights into long-distance migration.</title>
        <authorList>
            <person name="Zhan S."/>
            <person name="Merlin C."/>
            <person name="Boore J.L."/>
            <person name="Reppert S.M."/>
        </authorList>
    </citation>
    <scope>NUCLEOTIDE SEQUENCE [LARGE SCALE GENOMIC DNA]</scope>
    <source>
        <strain evidence="5">F-2</strain>
    </source>
</reference>
<dbReference type="SUPFAM" id="SSF50494">
    <property type="entry name" value="Trypsin-like serine proteases"/>
    <property type="match status" value="1"/>
</dbReference>
<dbReference type="GO" id="GO:0006508">
    <property type="term" value="P:proteolysis"/>
    <property type="evidence" value="ECO:0007669"/>
    <property type="project" value="UniProtKB-KW"/>
</dbReference>
<proteinExistence type="predicted"/>
<keyword evidence="4" id="KW-1015">Disulfide bond</keyword>
<dbReference type="OrthoDB" id="7444286at2759"/>
<dbReference type="Gene3D" id="2.40.10.10">
    <property type="entry name" value="Trypsin-like serine proteases"/>
    <property type="match status" value="2"/>
</dbReference>
<evidence type="ECO:0000256" key="3">
    <source>
        <dbReference type="ARBA" id="ARBA00022825"/>
    </source>
</evidence>
<evidence type="ECO:0000256" key="2">
    <source>
        <dbReference type="ARBA" id="ARBA00022801"/>
    </source>
</evidence>
<evidence type="ECO:0000256" key="1">
    <source>
        <dbReference type="ARBA" id="ARBA00022670"/>
    </source>
</evidence>
<dbReference type="PROSITE" id="PS50240">
    <property type="entry name" value="TRYPSIN_DOM"/>
    <property type="match status" value="1"/>
</dbReference>
<evidence type="ECO:0000256" key="4">
    <source>
        <dbReference type="ARBA" id="ARBA00023157"/>
    </source>
</evidence>
<gene>
    <name evidence="5" type="ORF">KGM_207388</name>
</gene>
<comment type="caution">
    <text evidence="5">The sequence shown here is derived from an EMBL/GenBank/DDBJ whole genome shotgun (WGS) entry which is preliminary data.</text>
</comment>
<dbReference type="InterPro" id="IPR043504">
    <property type="entry name" value="Peptidase_S1_PA_chymotrypsin"/>
</dbReference>
<keyword evidence="1 5" id="KW-0645">Protease</keyword>
<dbReference type="PANTHER" id="PTHR24276">
    <property type="entry name" value="POLYSERASE-RELATED"/>
    <property type="match status" value="1"/>
</dbReference>